<dbReference type="PROSITE" id="PS00455">
    <property type="entry name" value="AMP_BINDING"/>
    <property type="match status" value="1"/>
</dbReference>
<dbReference type="GO" id="GO:0004467">
    <property type="term" value="F:long-chain fatty acid-CoA ligase activity"/>
    <property type="evidence" value="ECO:0007669"/>
    <property type="project" value="UniProtKB-EC"/>
</dbReference>
<evidence type="ECO:0000256" key="2">
    <source>
        <dbReference type="ARBA" id="ARBA00022598"/>
    </source>
</evidence>
<dbReference type="InterPro" id="IPR042099">
    <property type="entry name" value="ANL_N_sf"/>
</dbReference>
<dbReference type="EMBL" id="CP037867">
    <property type="protein sequence ID" value="QBM27819.1"/>
    <property type="molecule type" value="Genomic_DNA"/>
</dbReference>
<feature type="domain" description="AMP-binding enzyme C-terminal" evidence="4">
    <location>
        <begin position="437"/>
        <end position="512"/>
    </location>
</feature>
<dbReference type="EC" id="6.2.1.3" evidence="5"/>
<dbReference type="Pfam" id="PF00501">
    <property type="entry name" value="AMP-binding"/>
    <property type="match status" value="1"/>
</dbReference>
<dbReference type="PANTHER" id="PTHR43767:SF1">
    <property type="entry name" value="NONRIBOSOMAL PEPTIDE SYNTHASE PES1 (EUROFUNG)-RELATED"/>
    <property type="match status" value="1"/>
</dbReference>
<sequence length="524" mass="57204">MSAKPLPPLAPAIRRQTIADALHRTARRLPAKTAITCGATSWTYAEFDALVTRLAAGLHRIGVGEGDKVAVLARNSHGFAALRFALARRGAVLVPINFMLKAEEVAYILRHAGARTLATDSGLAGLAREASALETQVQQFIWLPSEDPTEPAPGMHRFDELTACTDPLPAVGTQSHDLAQIVYTSGTESMPKGAMLTHDAVLWQYVSCVINAEVAEADRTLHALPLYHCAQLDVFFGPAIYIGSRNVITGKPTPDHLLALLEQHQITSFFAPPTVWIALLRSPLFDADKLRHLAKGYYGASIMPVEVLKELAARLPNVRLWNLYGQTEIAPLATMLPPEDQLRKPGSCGKAVINVETRVVNDDMQDVAVGEVGEIVHRSPHLMLGYFNDPEKTAASFSGDWFHSGDLATIDAEGHITVVDRKKDMIKTGGENVASREVEEMIYRLPAVSEVAVIGLPDPKWVEAVTAVIVVKAGQSLTEDEVMAHCSEHMAHFKCPKRVVFAEALPKNPSGKLLKRELRSRYQP</sequence>
<dbReference type="InterPro" id="IPR050237">
    <property type="entry name" value="ATP-dep_AMP-bd_enzyme"/>
</dbReference>
<dbReference type="InterPro" id="IPR000873">
    <property type="entry name" value="AMP-dep_synth/lig_dom"/>
</dbReference>
<dbReference type="KEGG" id="hpse:HPF_08985"/>
<evidence type="ECO:0000313" key="6">
    <source>
        <dbReference type="Proteomes" id="UP000293912"/>
    </source>
</evidence>
<evidence type="ECO:0000259" key="4">
    <source>
        <dbReference type="Pfam" id="PF13193"/>
    </source>
</evidence>
<keyword evidence="2 5" id="KW-0436">Ligase</keyword>
<dbReference type="InterPro" id="IPR045851">
    <property type="entry name" value="AMP-bd_C_sf"/>
</dbReference>
<evidence type="ECO:0000259" key="3">
    <source>
        <dbReference type="Pfam" id="PF00501"/>
    </source>
</evidence>
<dbReference type="InterPro" id="IPR025110">
    <property type="entry name" value="AMP-bd_C"/>
</dbReference>
<proteinExistence type="inferred from homology"/>
<comment type="similarity">
    <text evidence="1">Belongs to the ATP-dependent AMP-binding enzyme family.</text>
</comment>
<dbReference type="InterPro" id="IPR020845">
    <property type="entry name" value="AMP-binding_CS"/>
</dbReference>
<dbReference type="FunFam" id="3.30.300.30:FF:000008">
    <property type="entry name" value="2,3-dihydroxybenzoate-AMP ligase"/>
    <property type="match status" value="1"/>
</dbReference>
<organism evidence="5 6">
    <name type="scientific">Hydrogenophaga pseudoflava</name>
    <name type="common">Pseudomonas carboxydoflava</name>
    <dbReference type="NCBI Taxonomy" id="47421"/>
    <lineage>
        <taxon>Bacteria</taxon>
        <taxon>Pseudomonadati</taxon>
        <taxon>Pseudomonadota</taxon>
        <taxon>Betaproteobacteria</taxon>
        <taxon>Burkholderiales</taxon>
        <taxon>Comamonadaceae</taxon>
        <taxon>Hydrogenophaga</taxon>
    </lineage>
</organism>
<reference evidence="5 6" key="1">
    <citation type="submission" date="2019-03" db="EMBL/GenBank/DDBJ databases">
        <authorList>
            <person name="Sebastian G."/>
            <person name="Baumann P."/>
            <person name="Ruckert C."/>
            <person name="Kalinowski J."/>
            <person name="Nebel B."/>
            <person name="Takors R."/>
            <person name="Blombach B."/>
        </authorList>
    </citation>
    <scope>NUCLEOTIDE SEQUENCE [LARGE SCALE GENOMIC DNA]</scope>
    <source>
        <strain evidence="5 6">DSM 1084</strain>
    </source>
</reference>
<dbReference type="AlphaFoldDB" id="A0A4P6WYT7"/>
<dbReference type="Proteomes" id="UP000293912">
    <property type="component" value="Chromosome"/>
</dbReference>
<protein>
    <submittedName>
        <fullName evidence="5">Long-chain-fatty-acid--CoA ligase</fullName>
        <ecNumber evidence="5">6.2.1.3</ecNumber>
    </submittedName>
</protein>
<accession>A0A4P6WYT7</accession>
<evidence type="ECO:0000256" key="1">
    <source>
        <dbReference type="ARBA" id="ARBA00006432"/>
    </source>
</evidence>
<dbReference type="RefSeq" id="WP_133156382.1">
    <property type="nucleotide sequence ID" value="NZ_CP037867.1"/>
</dbReference>
<dbReference type="NCBIfam" id="NF004837">
    <property type="entry name" value="PRK06187.1"/>
    <property type="match status" value="1"/>
</dbReference>
<dbReference type="Pfam" id="PF13193">
    <property type="entry name" value="AMP-binding_C"/>
    <property type="match status" value="1"/>
</dbReference>
<evidence type="ECO:0000313" key="5">
    <source>
        <dbReference type="EMBL" id="QBM27819.1"/>
    </source>
</evidence>
<feature type="domain" description="AMP-dependent synthetase/ligase" evidence="3">
    <location>
        <begin position="23"/>
        <end position="387"/>
    </location>
</feature>
<dbReference type="CDD" id="cd17631">
    <property type="entry name" value="FACL_FadD13-like"/>
    <property type="match status" value="1"/>
</dbReference>
<dbReference type="SUPFAM" id="SSF56801">
    <property type="entry name" value="Acetyl-CoA synthetase-like"/>
    <property type="match status" value="1"/>
</dbReference>
<dbReference type="Gene3D" id="3.40.50.12780">
    <property type="entry name" value="N-terminal domain of ligase-like"/>
    <property type="match status" value="1"/>
</dbReference>
<dbReference type="Gene3D" id="3.30.300.30">
    <property type="match status" value="1"/>
</dbReference>
<dbReference type="PANTHER" id="PTHR43767">
    <property type="entry name" value="LONG-CHAIN-FATTY-ACID--COA LIGASE"/>
    <property type="match status" value="1"/>
</dbReference>
<dbReference type="NCBIfam" id="NF006182">
    <property type="entry name" value="PRK08316.1"/>
    <property type="match status" value="1"/>
</dbReference>
<name>A0A4P6WYT7_HYDPS</name>
<keyword evidence="6" id="KW-1185">Reference proteome</keyword>
<gene>
    <name evidence="5" type="primary">lcfB2</name>
    <name evidence="5" type="ORF">HPF_08985</name>
</gene>